<dbReference type="EMBL" id="KQ971326">
    <property type="protein sequence ID" value="EEZ99905.1"/>
    <property type="molecule type" value="Genomic_DNA"/>
</dbReference>
<dbReference type="PROSITE" id="PS52001">
    <property type="entry name" value="AD"/>
    <property type="match status" value="1"/>
</dbReference>
<sequence length="161" mass="18358">MDQIFAKEDPIFNNDVLYMKSLIGKSVNIETVDKCTHVGVVYVVDPVYKTVVLLNKSTKSLEFVLYPAIKSFNVVSDVQNDELLQTPTKLLNSEESLHLKMKLMKWLKLLMINVREDGELLKVDEHLSIGPPYGADDCMCDNTIVLERIRKIIGLMPPEFE</sequence>
<dbReference type="InterPro" id="IPR047574">
    <property type="entry name" value="AD"/>
</dbReference>
<dbReference type="Gene3D" id="2.30.30.100">
    <property type="match status" value="1"/>
</dbReference>
<dbReference type="InterPro" id="IPR046856">
    <property type="entry name" value="Gemin6_C"/>
</dbReference>
<dbReference type="PANTHER" id="PTHR14710">
    <property type="entry name" value="GEM-ASSOCIATED PROTEIN 6"/>
    <property type="match status" value="1"/>
</dbReference>
<reference evidence="2 3" key="1">
    <citation type="journal article" date="2008" name="Nature">
        <title>The genome of the model beetle and pest Tribolium castaneum.</title>
        <authorList>
            <consortium name="Tribolium Genome Sequencing Consortium"/>
            <person name="Richards S."/>
            <person name="Gibbs R.A."/>
            <person name="Weinstock G.M."/>
            <person name="Brown S.J."/>
            <person name="Denell R."/>
            <person name="Beeman R.W."/>
            <person name="Gibbs R."/>
            <person name="Beeman R.W."/>
            <person name="Brown S.J."/>
            <person name="Bucher G."/>
            <person name="Friedrich M."/>
            <person name="Grimmelikhuijzen C.J."/>
            <person name="Klingler M."/>
            <person name="Lorenzen M."/>
            <person name="Richards S."/>
            <person name="Roth S."/>
            <person name="Schroder R."/>
            <person name="Tautz D."/>
            <person name="Zdobnov E.M."/>
            <person name="Muzny D."/>
            <person name="Gibbs R.A."/>
            <person name="Weinstock G.M."/>
            <person name="Attaway T."/>
            <person name="Bell S."/>
            <person name="Buhay C.J."/>
            <person name="Chandrabose M.N."/>
            <person name="Chavez D."/>
            <person name="Clerk-Blankenburg K.P."/>
            <person name="Cree A."/>
            <person name="Dao M."/>
            <person name="Davis C."/>
            <person name="Chacko J."/>
            <person name="Dinh H."/>
            <person name="Dugan-Rocha S."/>
            <person name="Fowler G."/>
            <person name="Garner T.T."/>
            <person name="Garnes J."/>
            <person name="Gnirke A."/>
            <person name="Hawes A."/>
            <person name="Hernandez J."/>
            <person name="Hines S."/>
            <person name="Holder M."/>
            <person name="Hume J."/>
            <person name="Jhangiani S.N."/>
            <person name="Joshi V."/>
            <person name="Khan Z.M."/>
            <person name="Jackson L."/>
            <person name="Kovar C."/>
            <person name="Kowis A."/>
            <person name="Lee S."/>
            <person name="Lewis L.R."/>
            <person name="Margolis J."/>
            <person name="Morgan M."/>
            <person name="Nazareth L.V."/>
            <person name="Nguyen N."/>
            <person name="Okwuonu G."/>
            <person name="Parker D."/>
            <person name="Richards S."/>
            <person name="Ruiz S.J."/>
            <person name="Santibanez J."/>
            <person name="Savard J."/>
            <person name="Scherer S.E."/>
            <person name="Schneider B."/>
            <person name="Sodergren E."/>
            <person name="Tautz D."/>
            <person name="Vattahil S."/>
            <person name="Villasana D."/>
            <person name="White C.S."/>
            <person name="Wright R."/>
            <person name="Park Y."/>
            <person name="Beeman R.W."/>
            <person name="Lord J."/>
            <person name="Oppert B."/>
            <person name="Lorenzen M."/>
            <person name="Brown S."/>
            <person name="Wang L."/>
            <person name="Savard J."/>
            <person name="Tautz D."/>
            <person name="Richards S."/>
            <person name="Weinstock G."/>
            <person name="Gibbs R.A."/>
            <person name="Liu Y."/>
            <person name="Worley K."/>
            <person name="Weinstock G."/>
            <person name="Elsik C.G."/>
            <person name="Reese J.T."/>
            <person name="Elhaik E."/>
            <person name="Landan G."/>
            <person name="Graur D."/>
            <person name="Arensburger P."/>
            <person name="Atkinson P."/>
            <person name="Beeman R.W."/>
            <person name="Beidler J."/>
            <person name="Brown S.J."/>
            <person name="Demuth J.P."/>
            <person name="Drury D.W."/>
            <person name="Du Y.Z."/>
            <person name="Fujiwara H."/>
            <person name="Lorenzen M."/>
            <person name="Maselli V."/>
            <person name="Osanai M."/>
            <person name="Park Y."/>
            <person name="Robertson H.M."/>
            <person name="Tu Z."/>
            <person name="Wang J.J."/>
            <person name="Wang S."/>
            <person name="Richards S."/>
            <person name="Song H."/>
            <person name="Zhang L."/>
            <person name="Sodergren E."/>
            <person name="Werner D."/>
            <person name="Stanke M."/>
            <person name="Morgenstern B."/>
            <person name="Solovyev V."/>
            <person name="Kosarev P."/>
            <person name="Brown G."/>
            <person name="Chen H.C."/>
            <person name="Ermolaeva O."/>
            <person name="Hlavina W."/>
            <person name="Kapustin Y."/>
            <person name="Kiryutin B."/>
            <person name="Kitts P."/>
            <person name="Maglott D."/>
            <person name="Pruitt K."/>
            <person name="Sapojnikov V."/>
            <person name="Souvorov A."/>
            <person name="Mackey A.J."/>
            <person name="Waterhouse R.M."/>
            <person name="Wyder S."/>
            <person name="Zdobnov E.M."/>
            <person name="Zdobnov E.M."/>
            <person name="Wyder S."/>
            <person name="Kriventseva E.V."/>
            <person name="Kadowaki T."/>
            <person name="Bork P."/>
            <person name="Aranda M."/>
            <person name="Bao R."/>
            <person name="Beermann A."/>
            <person name="Berns N."/>
            <person name="Bolognesi R."/>
            <person name="Bonneton F."/>
            <person name="Bopp D."/>
            <person name="Brown S.J."/>
            <person name="Bucher G."/>
            <person name="Butts T."/>
            <person name="Chaumot A."/>
            <person name="Denell R.E."/>
            <person name="Ferrier D.E."/>
            <person name="Friedrich M."/>
            <person name="Gordon C.M."/>
            <person name="Jindra M."/>
            <person name="Klingler M."/>
            <person name="Lan Q."/>
            <person name="Lattorff H.M."/>
            <person name="Laudet V."/>
            <person name="von Levetsow C."/>
            <person name="Liu Z."/>
            <person name="Lutz R."/>
            <person name="Lynch J.A."/>
            <person name="da Fonseca R.N."/>
            <person name="Posnien N."/>
            <person name="Reuter R."/>
            <person name="Roth S."/>
            <person name="Savard J."/>
            <person name="Schinko J.B."/>
            <person name="Schmitt C."/>
            <person name="Schoppmeier M."/>
            <person name="Schroder R."/>
            <person name="Shippy T.D."/>
            <person name="Simonnet F."/>
            <person name="Marques-Souza H."/>
            <person name="Tautz D."/>
            <person name="Tomoyasu Y."/>
            <person name="Trauner J."/>
            <person name="Van der Zee M."/>
            <person name="Vervoort M."/>
            <person name="Wittkopp N."/>
            <person name="Wimmer E.A."/>
            <person name="Yang X."/>
            <person name="Jones A.K."/>
            <person name="Sattelle D.B."/>
            <person name="Ebert P.R."/>
            <person name="Nelson D."/>
            <person name="Scott J.G."/>
            <person name="Beeman R.W."/>
            <person name="Muthukrishnan S."/>
            <person name="Kramer K.J."/>
            <person name="Arakane Y."/>
            <person name="Beeman R.W."/>
            <person name="Zhu Q."/>
            <person name="Hogenkamp D."/>
            <person name="Dixit R."/>
            <person name="Oppert B."/>
            <person name="Jiang H."/>
            <person name="Zou Z."/>
            <person name="Marshall J."/>
            <person name="Elpidina E."/>
            <person name="Vinokurov K."/>
            <person name="Oppert C."/>
            <person name="Zou Z."/>
            <person name="Evans J."/>
            <person name="Lu Z."/>
            <person name="Zhao P."/>
            <person name="Sumathipala N."/>
            <person name="Altincicek B."/>
            <person name="Vilcinskas A."/>
            <person name="Williams M."/>
            <person name="Hultmark D."/>
            <person name="Hetru C."/>
            <person name="Jiang H."/>
            <person name="Grimmelikhuijzen C.J."/>
            <person name="Hauser F."/>
            <person name="Cazzamali G."/>
            <person name="Williamson M."/>
            <person name="Park Y."/>
            <person name="Li B."/>
            <person name="Tanaka Y."/>
            <person name="Predel R."/>
            <person name="Neupert S."/>
            <person name="Schachtner J."/>
            <person name="Verleyen P."/>
            <person name="Raible F."/>
            <person name="Bork P."/>
            <person name="Friedrich M."/>
            <person name="Walden K.K."/>
            <person name="Robertson H.M."/>
            <person name="Angeli S."/>
            <person name="Foret S."/>
            <person name="Bucher G."/>
            <person name="Schuetz S."/>
            <person name="Maleszka R."/>
            <person name="Wimmer E.A."/>
            <person name="Beeman R.W."/>
            <person name="Lorenzen M."/>
            <person name="Tomoyasu Y."/>
            <person name="Miller S.C."/>
            <person name="Grossmann D."/>
            <person name="Bucher G."/>
        </authorList>
    </citation>
    <scope>NUCLEOTIDE SEQUENCE [LARGE SCALE GENOMIC DNA]</scope>
    <source>
        <strain evidence="2 3">Georgia GA2</strain>
    </source>
</reference>
<evidence type="ECO:0000313" key="2">
    <source>
        <dbReference type="EMBL" id="EEZ99905.1"/>
    </source>
</evidence>
<feature type="domain" description="AD" evidence="1">
    <location>
        <begin position="67"/>
        <end position="161"/>
    </location>
</feature>
<dbReference type="Proteomes" id="UP000007266">
    <property type="component" value="Linkage group 3"/>
</dbReference>
<dbReference type="GO" id="GO:0000387">
    <property type="term" value="P:spliceosomal snRNP assembly"/>
    <property type="evidence" value="ECO:0000318"/>
    <property type="project" value="GO_Central"/>
</dbReference>
<reference evidence="2 3" key="2">
    <citation type="journal article" date="2010" name="Nucleic Acids Res.">
        <title>BeetleBase in 2010: revisions to provide comprehensive genomic information for Tribolium castaneum.</title>
        <authorList>
            <person name="Kim H.S."/>
            <person name="Murphy T."/>
            <person name="Xia J."/>
            <person name="Caragea D."/>
            <person name="Park Y."/>
            <person name="Beeman R.W."/>
            <person name="Lorenzen M.D."/>
            <person name="Butcher S."/>
            <person name="Manak J.R."/>
            <person name="Brown S.J."/>
        </authorList>
    </citation>
    <scope>GENOME REANNOTATION</scope>
    <source>
        <strain evidence="2 3">Georgia GA2</strain>
    </source>
</reference>
<dbReference type="KEGG" id="tca:654914"/>
<dbReference type="GO" id="GO:0005634">
    <property type="term" value="C:nucleus"/>
    <property type="evidence" value="ECO:0007669"/>
    <property type="project" value="InterPro"/>
</dbReference>
<dbReference type="GO" id="GO:0032797">
    <property type="term" value="C:SMN complex"/>
    <property type="evidence" value="ECO:0000318"/>
    <property type="project" value="GO_Central"/>
</dbReference>
<protein>
    <recommendedName>
        <fullName evidence="1">AD domain-containing protein</fullName>
    </recommendedName>
</protein>
<dbReference type="PhylomeDB" id="D6WE89"/>
<dbReference type="OMA" id="MYINVEE"/>
<dbReference type="eggNOG" id="ENOG502RZTW">
    <property type="taxonomic scope" value="Eukaryota"/>
</dbReference>
<dbReference type="GO" id="GO:0000245">
    <property type="term" value="P:spliceosomal complex assembly"/>
    <property type="evidence" value="ECO:0007669"/>
    <property type="project" value="InterPro"/>
</dbReference>
<evidence type="ECO:0000259" key="1">
    <source>
        <dbReference type="PROSITE" id="PS52001"/>
    </source>
</evidence>
<dbReference type="STRING" id="7070.D6WE89"/>
<name>D6WE89_TRICA</name>
<dbReference type="HOGENOM" id="CLU_127294_0_0_1"/>
<dbReference type="Pfam" id="PF20417">
    <property type="entry name" value="Gemin6_C"/>
    <property type="match status" value="1"/>
</dbReference>
<evidence type="ECO:0000313" key="3">
    <source>
        <dbReference type="Proteomes" id="UP000007266"/>
    </source>
</evidence>
<gene>
    <name evidence="2" type="primary">GLEAN_02690</name>
    <name evidence="2" type="ORF">TcasGA2_TC002690</name>
</gene>
<keyword evidence="3" id="KW-1185">Reference proteome</keyword>
<accession>D6WE89</accession>
<dbReference type="AlphaFoldDB" id="D6WE89"/>
<dbReference type="PANTHER" id="PTHR14710:SF2">
    <property type="entry name" value="GEM-ASSOCIATED PROTEIN 6"/>
    <property type="match status" value="1"/>
</dbReference>
<proteinExistence type="predicted"/>
<dbReference type="OrthoDB" id="77463at2759"/>
<dbReference type="InterPro" id="IPR009422">
    <property type="entry name" value="Gemin6"/>
</dbReference>
<organism evidence="2 3">
    <name type="scientific">Tribolium castaneum</name>
    <name type="common">Red flour beetle</name>
    <dbReference type="NCBI Taxonomy" id="7070"/>
    <lineage>
        <taxon>Eukaryota</taxon>
        <taxon>Metazoa</taxon>
        <taxon>Ecdysozoa</taxon>
        <taxon>Arthropoda</taxon>
        <taxon>Hexapoda</taxon>
        <taxon>Insecta</taxon>
        <taxon>Pterygota</taxon>
        <taxon>Neoptera</taxon>
        <taxon>Endopterygota</taxon>
        <taxon>Coleoptera</taxon>
        <taxon>Polyphaga</taxon>
        <taxon>Cucujiformia</taxon>
        <taxon>Tenebrionidae</taxon>
        <taxon>Tenebrionidae incertae sedis</taxon>
        <taxon>Tribolium</taxon>
    </lineage>
</organism>